<dbReference type="GO" id="GO:0000160">
    <property type="term" value="P:phosphorelay signal transduction system"/>
    <property type="evidence" value="ECO:0007669"/>
    <property type="project" value="InterPro"/>
</dbReference>
<dbReference type="EMBL" id="AGRW01000054">
    <property type="protein sequence ID" value="EIC00556.1"/>
    <property type="molecule type" value="Genomic_DNA"/>
</dbReference>
<evidence type="ECO:0000313" key="3">
    <source>
        <dbReference type="EMBL" id="EIC00556.1"/>
    </source>
</evidence>
<evidence type="ECO:0000259" key="2">
    <source>
        <dbReference type="PROSITE" id="PS50894"/>
    </source>
</evidence>
<dbReference type="eggNOG" id="ENOG5030V0S">
    <property type="taxonomic scope" value="Bacteria"/>
</dbReference>
<dbReference type="GO" id="GO:0004672">
    <property type="term" value="F:protein kinase activity"/>
    <property type="evidence" value="ECO:0007669"/>
    <property type="project" value="UniProtKB-ARBA"/>
</dbReference>
<proteinExistence type="predicted"/>
<evidence type="ECO:0000313" key="4">
    <source>
        <dbReference type="Proteomes" id="UP000003571"/>
    </source>
</evidence>
<dbReference type="InterPro" id="IPR036641">
    <property type="entry name" value="HPT_dom_sf"/>
</dbReference>
<dbReference type="InterPro" id="IPR008207">
    <property type="entry name" value="Sig_transdc_His_kin_Hpt_dom"/>
</dbReference>
<dbReference type="Proteomes" id="UP000003571">
    <property type="component" value="Unassembled WGS sequence"/>
</dbReference>
<dbReference type="PROSITE" id="PS50894">
    <property type="entry name" value="HPT"/>
    <property type="match status" value="1"/>
</dbReference>
<keyword evidence="1" id="KW-0597">Phosphoprotein</keyword>
<dbReference type="STRING" id="907348.TresaDRAFT_0029"/>
<dbReference type="SUPFAM" id="SSF47226">
    <property type="entry name" value="Histidine-containing phosphotransfer domain, HPT domain"/>
    <property type="match status" value="1"/>
</dbReference>
<reference evidence="3 4" key="1">
    <citation type="submission" date="2011-09" db="EMBL/GenBank/DDBJ databases">
        <title>The draft genome of Treponema saccharophilum DSM 2985.</title>
        <authorList>
            <consortium name="US DOE Joint Genome Institute (JGI-PGF)"/>
            <person name="Lucas S."/>
            <person name="Copeland A."/>
            <person name="Lapidus A."/>
            <person name="Glavina del Rio T."/>
            <person name="Dalin E."/>
            <person name="Tice H."/>
            <person name="Bruce D."/>
            <person name="Goodwin L."/>
            <person name="Pitluck S."/>
            <person name="Peters L."/>
            <person name="Kyrpides N."/>
            <person name="Mavromatis K."/>
            <person name="Ivanova N."/>
            <person name="Markowitz V."/>
            <person name="Cheng J.-F."/>
            <person name="Hugenholtz P."/>
            <person name="Woyke T."/>
            <person name="Wu D."/>
            <person name="Gronow S."/>
            <person name="Wellnitz S."/>
            <person name="Brambilla E."/>
            <person name="Klenk H.-P."/>
            <person name="Eisen J.A."/>
        </authorList>
    </citation>
    <scope>NUCLEOTIDE SEQUENCE [LARGE SCALE GENOMIC DNA]</scope>
    <source>
        <strain evidence="3 4">DSM 2985</strain>
    </source>
</reference>
<feature type="modified residue" description="Phosphohistidine" evidence="1">
    <location>
        <position position="60"/>
    </location>
</feature>
<dbReference type="Pfam" id="PF01627">
    <property type="entry name" value="Hpt"/>
    <property type="match status" value="1"/>
</dbReference>
<name>H7ENS3_9SPIR</name>
<comment type="caution">
    <text evidence="3">The sequence shown here is derived from an EMBL/GenBank/DDBJ whole genome shotgun (WGS) entry which is preliminary data.</text>
</comment>
<dbReference type="PATRIC" id="fig|907348.3.peg.2603"/>
<feature type="domain" description="HPt" evidence="2">
    <location>
        <begin position="21"/>
        <end position="114"/>
    </location>
</feature>
<organism evidence="3 4">
    <name type="scientific">Treponema saccharophilum DSM 2985</name>
    <dbReference type="NCBI Taxonomy" id="907348"/>
    <lineage>
        <taxon>Bacteria</taxon>
        <taxon>Pseudomonadati</taxon>
        <taxon>Spirochaetota</taxon>
        <taxon>Spirochaetia</taxon>
        <taxon>Spirochaetales</taxon>
        <taxon>Treponemataceae</taxon>
        <taxon>Treponema</taxon>
    </lineage>
</organism>
<dbReference type="Gene3D" id="1.20.120.160">
    <property type="entry name" value="HPT domain"/>
    <property type="match status" value="1"/>
</dbReference>
<evidence type="ECO:0000256" key="1">
    <source>
        <dbReference type="PROSITE-ProRule" id="PRU00110"/>
    </source>
</evidence>
<protein>
    <submittedName>
        <fullName evidence="3">Hpt domain protein</fullName>
    </submittedName>
</protein>
<dbReference type="RefSeq" id="WP_002706200.1">
    <property type="nucleotide sequence ID" value="NZ_AGRW01000054.1"/>
</dbReference>
<keyword evidence="4" id="KW-1185">Reference proteome</keyword>
<dbReference type="OrthoDB" id="6386737at2"/>
<gene>
    <name evidence="3" type="ORF">TresaDRAFT_0029</name>
</gene>
<sequence length="116" mass="12327">MDDTDGKILDSEKGLSLVDNDGELYRLLLDTFLSDAKFDPESFGKLVSAGNRDGAASYIHALKGAGRQIGAERLAAAGQRLEDVLRGKAGGNVAALAGKVLTEYELASEAVRNFRL</sequence>
<accession>H7ENS3</accession>
<dbReference type="AlphaFoldDB" id="H7ENS3"/>